<evidence type="ECO:0000313" key="2">
    <source>
        <dbReference type="Proteomes" id="UP000183832"/>
    </source>
</evidence>
<name>A0A1J1J031_9DIPT</name>
<keyword evidence="2" id="KW-1185">Reference proteome</keyword>
<gene>
    <name evidence="1" type="ORF">CLUMA_CG018446</name>
</gene>
<dbReference type="EMBL" id="CVRI01000064">
    <property type="protein sequence ID" value="CRL05156.1"/>
    <property type="molecule type" value="Genomic_DNA"/>
</dbReference>
<dbReference type="AlphaFoldDB" id="A0A1J1J031"/>
<evidence type="ECO:0000313" key="1">
    <source>
        <dbReference type="EMBL" id="CRL05156.1"/>
    </source>
</evidence>
<organism evidence="1 2">
    <name type="scientific">Clunio marinus</name>
    <dbReference type="NCBI Taxonomy" id="568069"/>
    <lineage>
        <taxon>Eukaryota</taxon>
        <taxon>Metazoa</taxon>
        <taxon>Ecdysozoa</taxon>
        <taxon>Arthropoda</taxon>
        <taxon>Hexapoda</taxon>
        <taxon>Insecta</taxon>
        <taxon>Pterygota</taxon>
        <taxon>Neoptera</taxon>
        <taxon>Endopterygota</taxon>
        <taxon>Diptera</taxon>
        <taxon>Nematocera</taxon>
        <taxon>Chironomoidea</taxon>
        <taxon>Chironomidae</taxon>
        <taxon>Clunio</taxon>
    </lineage>
</organism>
<reference evidence="1 2" key="1">
    <citation type="submission" date="2015-04" db="EMBL/GenBank/DDBJ databases">
        <authorList>
            <person name="Syromyatnikov M.Y."/>
            <person name="Popov V.N."/>
        </authorList>
    </citation>
    <scope>NUCLEOTIDE SEQUENCE [LARGE SCALE GENOMIC DNA]</scope>
</reference>
<protein>
    <submittedName>
        <fullName evidence="1">CLUMA_CG018446, isoform A</fullName>
    </submittedName>
</protein>
<accession>A0A1J1J031</accession>
<dbReference type="Proteomes" id="UP000183832">
    <property type="component" value="Unassembled WGS sequence"/>
</dbReference>
<proteinExistence type="predicted"/>
<sequence>MIIHELQTYKLNITASISDDEITKIFRRRKLFVTIFKILVVNLRNSVKKIFQTSTTLHVSMTN</sequence>